<evidence type="ECO:0000256" key="1">
    <source>
        <dbReference type="PROSITE-ProRule" id="PRU00782"/>
    </source>
</evidence>
<dbReference type="InterPro" id="IPR001609">
    <property type="entry name" value="Myosin_head_motor_dom-like"/>
</dbReference>
<feature type="domain" description="Myosin motor" evidence="2">
    <location>
        <begin position="1"/>
        <end position="75"/>
    </location>
</feature>
<gene>
    <name evidence="3" type="ORF">M404DRAFT_81752</name>
</gene>
<keyword evidence="1" id="KW-0009">Actin-binding</keyword>
<feature type="non-terminal residue" evidence="3">
    <location>
        <position position="75"/>
    </location>
</feature>
<dbReference type="OrthoDB" id="2633255at2759"/>
<keyword evidence="1" id="KW-0518">Myosin</keyword>
<evidence type="ECO:0000259" key="2">
    <source>
        <dbReference type="PROSITE" id="PS51456"/>
    </source>
</evidence>
<feature type="non-terminal residue" evidence="3">
    <location>
        <position position="1"/>
    </location>
</feature>
<accession>A0A0C3NA26</accession>
<dbReference type="GO" id="GO:0003779">
    <property type="term" value="F:actin binding"/>
    <property type="evidence" value="ECO:0007669"/>
    <property type="project" value="UniProtKB-KW"/>
</dbReference>
<dbReference type="GO" id="GO:0016459">
    <property type="term" value="C:myosin complex"/>
    <property type="evidence" value="ECO:0007669"/>
    <property type="project" value="UniProtKB-KW"/>
</dbReference>
<dbReference type="GO" id="GO:0003774">
    <property type="term" value="F:cytoskeletal motor activity"/>
    <property type="evidence" value="ECO:0007669"/>
    <property type="project" value="InterPro"/>
</dbReference>
<dbReference type="EMBL" id="KN832021">
    <property type="protein sequence ID" value="KIN97954.1"/>
    <property type="molecule type" value="Genomic_DNA"/>
</dbReference>
<dbReference type="STRING" id="870435.A0A0C3NA26"/>
<comment type="similarity">
    <text evidence="1">Belongs to the TRAFAC class myosin-kinesin ATPase superfamily. Myosin family.</text>
</comment>
<dbReference type="InterPro" id="IPR027417">
    <property type="entry name" value="P-loop_NTPase"/>
</dbReference>
<dbReference type="HOGENOM" id="CLU_175210_0_0_1"/>
<dbReference type="Proteomes" id="UP000054217">
    <property type="component" value="Unassembled WGS sequence"/>
</dbReference>
<dbReference type="InParanoid" id="A0A0C3NA26"/>
<dbReference type="AlphaFoldDB" id="A0A0C3NA26"/>
<protein>
    <recommendedName>
        <fullName evidence="2">Myosin motor domain-containing protein</fullName>
    </recommendedName>
</protein>
<dbReference type="SUPFAM" id="SSF52540">
    <property type="entry name" value="P-loop containing nucleoside triphosphate hydrolases"/>
    <property type="match status" value="1"/>
</dbReference>
<dbReference type="PROSITE" id="PS51456">
    <property type="entry name" value="MYOSIN_MOTOR"/>
    <property type="match status" value="1"/>
</dbReference>
<keyword evidence="1" id="KW-0505">Motor protein</keyword>
<proteinExistence type="inferred from homology"/>
<keyword evidence="4" id="KW-1185">Reference proteome</keyword>
<reference evidence="3 4" key="1">
    <citation type="submission" date="2014-04" db="EMBL/GenBank/DDBJ databases">
        <authorList>
            <consortium name="DOE Joint Genome Institute"/>
            <person name="Kuo A."/>
            <person name="Kohler A."/>
            <person name="Costa M.D."/>
            <person name="Nagy L.G."/>
            <person name="Floudas D."/>
            <person name="Copeland A."/>
            <person name="Barry K.W."/>
            <person name="Cichocki N."/>
            <person name="Veneault-Fourrey C."/>
            <person name="LaButti K."/>
            <person name="Lindquist E.A."/>
            <person name="Lipzen A."/>
            <person name="Lundell T."/>
            <person name="Morin E."/>
            <person name="Murat C."/>
            <person name="Sun H."/>
            <person name="Tunlid A."/>
            <person name="Henrissat B."/>
            <person name="Grigoriev I.V."/>
            <person name="Hibbett D.S."/>
            <person name="Martin F."/>
            <person name="Nordberg H.P."/>
            <person name="Cantor M.N."/>
            <person name="Hua S.X."/>
        </authorList>
    </citation>
    <scope>NUCLEOTIDE SEQUENCE [LARGE SCALE GENOMIC DNA]</scope>
    <source>
        <strain evidence="3 4">Marx 270</strain>
    </source>
</reference>
<name>A0A0C3NA26_PISTI</name>
<dbReference type="GO" id="GO:0005524">
    <property type="term" value="F:ATP binding"/>
    <property type="evidence" value="ECO:0007669"/>
    <property type="project" value="InterPro"/>
</dbReference>
<evidence type="ECO:0000313" key="3">
    <source>
        <dbReference type="EMBL" id="KIN97954.1"/>
    </source>
</evidence>
<comment type="caution">
    <text evidence="1">Lacks conserved residue(s) required for the propagation of feature annotation.</text>
</comment>
<organism evidence="3 4">
    <name type="scientific">Pisolithus tinctorius Marx 270</name>
    <dbReference type="NCBI Taxonomy" id="870435"/>
    <lineage>
        <taxon>Eukaryota</taxon>
        <taxon>Fungi</taxon>
        <taxon>Dikarya</taxon>
        <taxon>Basidiomycota</taxon>
        <taxon>Agaricomycotina</taxon>
        <taxon>Agaricomycetes</taxon>
        <taxon>Agaricomycetidae</taxon>
        <taxon>Boletales</taxon>
        <taxon>Sclerodermatineae</taxon>
        <taxon>Pisolithaceae</taxon>
        <taxon>Pisolithus</taxon>
    </lineage>
</organism>
<reference evidence="4" key="2">
    <citation type="submission" date="2015-01" db="EMBL/GenBank/DDBJ databases">
        <title>Evolutionary Origins and Diversification of the Mycorrhizal Mutualists.</title>
        <authorList>
            <consortium name="DOE Joint Genome Institute"/>
            <consortium name="Mycorrhizal Genomics Consortium"/>
            <person name="Kohler A."/>
            <person name="Kuo A."/>
            <person name="Nagy L.G."/>
            <person name="Floudas D."/>
            <person name="Copeland A."/>
            <person name="Barry K.W."/>
            <person name="Cichocki N."/>
            <person name="Veneault-Fourrey C."/>
            <person name="LaButti K."/>
            <person name="Lindquist E.A."/>
            <person name="Lipzen A."/>
            <person name="Lundell T."/>
            <person name="Morin E."/>
            <person name="Murat C."/>
            <person name="Riley R."/>
            <person name="Ohm R."/>
            <person name="Sun H."/>
            <person name="Tunlid A."/>
            <person name="Henrissat B."/>
            <person name="Grigoriev I.V."/>
            <person name="Hibbett D.S."/>
            <person name="Martin F."/>
        </authorList>
    </citation>
    <scope>NUCLEOTIDE SEQUENCE [LARGE SCALE GENOMIC DNA]</scope>
    <source>
        <strain evidence="4">Marx 270</strain>
    </source>
</reference>
<evidence type="ECO:0000313" key="4">
    <source>
        <dbReference type="Proteomes" id="UP000054217"/>
    </source>
</evidence>
<feature type="region of interest" description="Actin-binding" evidence="1">
    <location>
        <begin position="6"/>
        <end position="28"/>
    </location>
</feature>
<sequence length="75" mass="8715">KFRTTLDTLFDTLGDTHNWFMFCINLNDSQLPNQLEGWSVKGQVCSSGLVEVVKRNACMFEVSMTPDEFCQRYRD</sequence>